<feature type="transmembrane region" description="Helical" evidence="9">
    <location>
        <begin position="279"/>
        <end position="298"/>
    </location>
</feature>
<keyword evidence="13" id="KW-1185">Reference proteome</keyword>
<feature type="transmembrane region" description="Helical" evidence="9">
    <location>
        <begin position="37"/>
        <end position="57"/>
    </location>
</feature>
<dbReference type="InterPro" id="IPR001516">
    <property type="entry name" value="Proton_antipo_N"/>
</dbReference>
<protein>
    <submittedName>
        <fullName evidence="12">Multicomponent Na+:H+ antiporter subunit D</fullName>
    </submittedName>
</protein>
<evidence type="ECO:0000259" key="10">
    <source>
        <dbReference type="Pfam" id="PF00361"/>
    </source>
</evidence>
<feature type="transmembrane region" description="Helical" evidence="9">
    <location>
        <begin position="114"/>
        <end position="131"/>
    </location>
</feature>
<dbReference type="Proteomes" id="UP000243819">
    <property type="component" value="Unassembled WGS sequence"/>
</dbReference>
<dbReference type="InterPro" id="IPR003918">
    <property type="entry name" value="NADH_UbQ_OxRdtase"/>
</dbReference>
<evidence type="ECO:0000313" key="13">
    <source>
        <dbReference type="Proteomes" id="UP000243819"/>
    </source>
</evidence>
<comment type="subcellular location">
    <subcellularLocation>
        <location evidence="1">Cell membrane</location>
        <topology evidence="1">Multi-pass membrane protein</topology>
    </subcellularLocation>
    <subcellularLocation>
        <location evidence="8">Membrane</location>
        <topology evidence="8">Multi-pass membrane protein</topology>
    </subcellularLocation>
</comment>
<comment type="similarity">
    <text evidence="3">Belongs to the CPA3 antiporters (TC 2.A.63) subunit A family.</text>
</comment>
<feature type="transmembrane region" description="Helical" evidence="9">
    <location>
        <begin position="336"/>
        <end position="355"/>
    </location>
</feature>
<sequence>MRDQIINFLPVWAVLLPILSTIPLFIIEQKSPKLRDLFAVVISTLTFLLVLAMYPAINSGQVIYLEYPRIFPPFGISFRVDFLGYVLALISSFVWLLCVIYSKEYMCKEHSCNRFYPFLLLSLGGCLGVVLTGDLFSLFLFFELMSLASYVLVVHEESPAAMRAGYKYLMLTLVGGLSLFFGIVITFEVLGTVSFNDTVMFEVANGLAFTAFLSYLIGFGMKMGIFPLHVWLPDAHPVAPSPASALLSGIMLKTGAYGLLRVIYQIFGPNLLMEANWHKILLVLAGLTIFLGSAVAIAQTDLKRRLAYSSIGQMGYILLGMSLLTENALIGDIFHILSHAMMKATLFLAAGIIIFKTGKKKIADLKGIGYEMPITMICFTIAALAMIGIPPFNGYVSKLLLSIGALDAGYSFYVLLLIISSLMNGVYYLPIIIAAFFGKEIDGAKIKVPLFKEAAPAMLFPIVILAAFCLIFGLFPKNLALELSELAAKLLLGRG</sequence>
<dbReference type="STRING" id="1120990.SAMN03080614_100255"/>
<evidence type="ECO:0000256" key="1">
    <source>
        <dbReference type="ARBA" id="ARBA00004651"/>
    </source>
</evidence>
<evidence type="ECO:0000256" key="4">
    <source>
        <dbReference type="ARBA" id="ARBA00022475"/>
    </source>
</evidence>
<reference evidence="13" key="1">
    <citation type="submission" date="2016-10" db="EMBL/GenBank/DDBJ databases">
        <authorList>
            <person name="Varghese N."/>
            <person name="Submissions S."/>
        </authorList>
    </citation>
    <scope>NUCLEOTIDE SEQUENCE [LARGE SCALE GENOMIC DNA]</scope>
    <source>
        <strain evidence="13">DSM 13577</strain>
    </source>
</reference>
<accession>A0A1H9YBG9</accession>
<dbReference type="EMBL" id="FOIF01000002">
    <property type="protein sequence ID" value="SES65821.1"/>
    <property type="molecule type" value="Genomic_DNA"/>
</dbReference>
<organism evidence="12 13">
    <name type="scientific">Anaerobranca gottschalkii DSM 13577</name>
    <dbReference type="NCBI Taxonomy" id="1120990"/>
    <lineage>
        <taxon>Bacteria</taxon>
        <taxon>Bacillati</taxon>
        <taxon>Bacillota</taxon>
        <taxon>Clostridia</taxon>
        <taxon>Eubacteriales</taxon>
        <taxon>Proteinivoracaceae</taxon>
        <taxon>Anaerobranca</taxon>
    </lineage>
</organism>
<keyword evidence="5 8" id="KW-0812">Transmembrane</keyword>
<dbReference type="InterPro" id="IPR001750">
    <property type="entry name" value="ND/Mrp_TM"/>
</dbReference>
<feature type="domain" description="NADH:quinone oxidoreductase/Mrp antiporter transmembrane" evidence="10">
    <location>
        <begin position="133"/>
        <end position="423"/>
    </location>
</feature>
<dbReference type="InterPro" id="IPR050586">
    <property type="entry name" value="CPA3_Na-H_Antiporter_D"/>
</dbReference>
<dbReference type="PANTHER" id="PTHR42703">
    <property type="entry name" value="NADH DEHYDROGENASE"/>
    <property type="match status" value="1"/>
</dbReference>
<dbReference type="RefSeq" id="WP_091348109.1">
    <property type="nucleotide sequence ID" value="NZ_FOIF01000002.1"/>
</dbReference>
<feature type="transmembrane region" description="Helical" evidence="9">
    <location>
        <begin position="166"/>
        <end position="187"/>
    </location>
</feature>
<feature type="transmembrane region" description="Helical" evidence="9">
    <location>
        <begin position="6"/>
        <end position="25"/>
    </location>
</feature>
<feature type="domain" description="NADH-Ubiquinone oxidoreductase (complex I) chain 5 N-terminal" evidence="11">
    <location>
        <begin position="75"/>
        <end position="116"/>
    </location>
</feature>
<proteinExistence type="inferred from homology"/>
<evidence type="ECO:0000256" key="5">
    <source>
        <dbReference type="ARBA" id="ARBA00022692"/>
    </source>
</evidence>
<evidence type="ECO:0000256" key="9">
    <source>
        <dbReference type="SAM" id="Phobius"/>
    </source>
</evidence>
<evidence type="ECO:0000256" key="8">
    <source>
        <dbReference type="RuleBase" id="RU000320"/>
    </source>
</evidence>
<dbReference type="PRINTS" id="PR01437">
    <property type="entry name" value="NUOXDRDTASE4"/>
</dbReference>
<dbReference type="Pfam" id="PF00361">
    <property type="entry name" value="Proton_antipo_M"/>
    <property type="match status" value="1"/>
</dbReference>
<evidence type="ECO:0000256" key="6">
    <source>
        <dbReference type="ARBA" id="ARBA00022989"/>
    </source>
</evidence>
<feature type="transmembrane region" description="Helical" evidence="9">
    <location>
        <begin position="244"/>
        <end position="267"/>
    </location>
</feature>
<dbReference type="GO" id="GO:0042773">
    <property type="term" value="P:ATP synthesis coupled electron transport"/>
    <property type="evidence" value="ECO:0007669"/>
    <property type="project" value="InterPro"/>
</dbReference>
<dbReference type="PANTHER" id="PTHR42703:SF1">
    <property type="entry name" value="NA(+)_H(+) ANTIPORTER SUBUNIT D1"/>
    <property type="match status" value="1"/>
</dbReference>
<dbReference type="GO" id="GO:0005886">
    <property type="term" value="C:plasma membrane"/>
    <property type="evidence" value="ECO:0007669"/>
    <property type="project" value="UniProtKB-SubCell"/>
</dbReference>
<name>A0A1H9YBG9_9FIRM</name>
<dbReference type="GO" id="GO:0008137">
    <property type="term" value="F:NADH dehydrogenase (ubiquinone) activity"/>
    <property type="evidence" value="ECO:0007669"/>
    <property type="project" value="InterPro"/>
</dbReference>
<keyword evidence="7 9" id="KW-0472">Membrane</keyword>
<dbReference type="AlphaFoldDB" id="A0A1H9YBG9"/>
<feature type="transmembrane region" description="Helical" evidence="9">
    <location>
        <begin position="410"/>
        <end position="437"/>
    </location>
</feature>
<keyword evidence="6 9" id="KW-1133">Transmembrane helix</keyword>
<evidence type="ECO:0000256" key="3">
    <source>
        <dbReference type="ARBA" id="ARBA00008483"/>
    </source>
</evidence>
<keyword evidence="4" id="KW-1003">Cell membrane</keyword>
<evidence type="ECO:0000256" key="2">
    <source>
        <dbReference type="ARBA" id="ARBA00005346"/>
    </source>
</evidence>
<gene>
    <name evidence="12" type="ORF">SAMN03080614_100255</name>
</gene>
<dbReference type="OrthoDB" id="9807568at2"/>
<feature type="transmembrane region" description="Helical" evidence="9">
    <location>
        <begin position="367"/>
        <end position="390"/>
    </location>
</feature>
<feature type="transmembrane region" description="Helical" evidence="9">
    <location>
        <begin position="82"/>
        <end position="102"/>
    </location>
</feature>
<feature type="transmembrane region" description="Helical" evidence="9">
    <location>
        <begin position="457"/>
        <end position="475"/>
    </location>
</feature>
<dbReference type="Pfam" id="PF00662">
    <property type="entry name" value="Proton_antipo_N"/>
    <property type="match status" value="1"/>
</dbReference>
<evidence type="ECO:0000256" key="7">
    <source>
        <dbReference type="ARBA" id="ARBA00023136"/>
    </source>
</evidence>
<evidence type="ECO:0000259" key="11">
    <source>
        <dbReference type="Pfam" id="PF00662"/>
    </source>
</evidence>
<evidence type="ECO:0000313" key="12">
    <source>
        <dbReference type="EMBL" id="SES65821.1"/>
    </source>
</evidence>
<comment type="similarity">
    <text evidence="2">Belongs to the CPA3 antiporters (TC 2.A.63) subunit D family.</text>
</comment>
<feature type="transmembrane region" description="Helical" evidence="9">
    <location>
        <begin position="207"/>
        <end position="232"/>
    </location>
</feature>